<organism evidence="5 6">
    <name type="scientific">Streptodolium elevatio</name>
    <dbReference type="NCBI Taxonomy" id="3157996"/>
    <lineage>
        <taxon>Bacteria</taxon>
        <taxon>Bacillati</taxon>
        <taxon>Actinomycetota</taxon>
        <taxon>Actinomycetes</taxon>
        <taxon>Kitasatosporales</taxon>
        <taxon>Streptomycetaceae</taxon>
        <taxon>Streptodolium</taxon>
    </lineage>
</organism>
<comment type="caution">
    <text evidence="5">The sequence shown here is derived from an EMBL/GenBank/DDBJ whole genome shotgun (WGS) entry which is preliminary data.</text>
</comment>
<dbReference type="PRINTS" id="PR00081">
    <property type="entry name" value="GDHRDH"/>
</dbReference>
<dbReference type="InterPro" id="IPR002347">
    <property type="entry name" value="SDR_fam"/>
</dbReference>
<keyword evidence="3" id="KW-0520">NAD</keyword>
<gene>
    <name evidence="5" type="ORF">AB0C36_29210</name>
</gene>
<name>A0ABV3DP96_9ACTN</name>
<dbReference type="EMBL" id="JBEZFP010000093">
    <property type="protein sequence ID" value="MEU8137579.1"/>
    <property type="molecule type" value="Genomic_DNA"/>
</dbReference>
<dbReference type="Proteomes" id="UP001551482">
    <property type="component" value="Unassembled WGS sequence"/>
</dbReference>
<evidence type="ECO:0000313" key="5">
    <source>
        <dbReference type="EMBL" id="MEU8137579.1"/>
    </source>
</evidence>
<dbReference type="PANTHER" id="PTHR24321">
    <property type="entry name" value="DEHYDROGENASES, SHORT CHAIN"/>
    <property type="match status" value="1"/>
</dbReference>
<evidence type="ECO:0000259" key="4">
    <source>
        <dbReference type="SMART" id="SM00822"/>
    </source>
</evidence>
<dbReference type="InterPro" id="IPR057326">
    <property type="entry name" value="KR_dom"/>
</dbReference>
<evidence type="ECO:0000313" key="6">
    <source>
        <dbReference type="Proteomes" id="UP001551482"/>
    </source>
</evidence>
<dbReference type="RefSeq" id="WP_358359679.1">
    <property type="nucleotide sequence ID" value="NZ_JBEZFP010000093.1"/>
</dbReference>
<accession>A0ABV3DP96</accession>
<dbReference type="SMART" id="SM00822">
    <property type="entry name" value="PKS_KR"/>
    <property type="match status" value="1"/>
</dbReference>
<dbReference type="Gene3D" id="3.40.50.720">
    <property type="entry name" value="NAD(P)-binding Rossmann-like Domain"/>
    <property type="match status" value="1"/>
</dbReference>
<dbReference type="InterPro" id="IPR036291">
    <property type="entry name" value="NAD(P)-bd_dom_sf"/>
</dbReference>
<proteinExistence type="inferred from homology"/>
<dbReference type="SUPFAM" id="SSF51735">
    <property type="entry name" value="NAD(P)-binding Rossmann-fold domains"/>
    <property type="match status" value="1"/>
</dbReference>
<dbReference type="Pfam" id="PF13561">
    <property type="entry name" value="adh_short_C2"/>
    <property type="match status" value="1"/>
</dbReference>
<dbReference type="CDD" id="cd05233">
    <property type="entry name" value="SDR_c"/>
    <property type="match status" value="1"/>
</dbReference>
<keyword evidence="2" id="KW-0560">Oxidoreductase</keyword>
<evidence type="ECO:0000256" key="2">
    <source>
        <dbReference type="ARBA" id="ARBA00023002"/>
    </source>
</evidence>
<evidence type="ECO:0000256" key="3">
    <source>
        <dbReference type="ARBA" id="ARBA00023027"/>
    </source>
</evidence>
<dbReference type="PROSITE" id="PS00061">
    <property type="entry name" value="ADH_SHORT"/>
    <property type="match status" value="1"/>
</dbReference>
<reference evidence="5 6" key="1">
    <citation type="submission" date="2024-06" db="EMBL/GenBank/DDBJ databases">
        <title>The Natural Products Discovery Center: Release of the First 8490 Sequenced Strains for Exploring Actinobacteria Biosynthetic Diversity.</title>
        <authorList>
            <person name="Kalkreuter E."/>
            <person name="Kautsar S.A."/>
            <person name="Yang D."/>
            <person name="Bader C.D."/>
            <person name="Teijaro C.N."/>
            <person name="Fluegel L."/>
            <person name="Davis C.M."/>
            <person name="Simpson J.R."/>
            <person name="Lauterbach L."/>
            <person name="Steele A.D."/>
            <person name="Gui C."/>
            <person name="Meng S."/>
            <person name="Li G."/>
            <person name="Viehrig K."/>
            <person name="Ye F."/>
            <person name="Su P."/>
            <person name="Kiefer A.F."/>
            <person name="Nichols A."/>
            <person name="Cepeda A.J."/>
            <person name="Yan W."/>
            <person name="Fan B."/>
            <person name="Jiang Y."/>
            <person name="Adhikari A."/>
            <person name="Zheng C.-J."/>
            <person name="Schuster L."/>
            <person name="Cowan T.M."/>
            <person name="Smanski M.J."/>
            <person name="Chevrette M.G."/>
            <person name="De Carvalho L.P.S."/>
            <person name="Shen B."/>
        </authorList>
    </citation>
    <scope>NUCLEOTIDE SEQUENCE [LARGE SCALE GENOMIC DNA]</scope>
    <source>
        <strain evidence="5 6">NPDC048946</strain>
    </source>
</reference>
<evidence type="ECO:0000256" key="1">
    <source>
        <dbReference type="ARBA" id="ARBA00006484"/>
    </source>
</evidence>
<dbReference type="InterPro" id="IPR020904">
    <property type="entry name" value="Sc_DH/Rdtase_CS"/>
</dbReference>
<comment type="similarity">
    <text evidence="1">Belongs to the short-chain dehydrogenases/reductases (SDR) family.</text>
</comment>
<keyword evidence="6" id="KW-1185">Reference proteome</keyword>
<feature type="domain" description="Ketoreductase" evidence="4">
    <location>
        <begin position="13"/>
        <end position="197"/>
    </location>
</feature>
<protein>
    <submittedName>
        <fullName evidence="5">SDR family NAD(P)-dependent oxidoreductase</fullName>
    </submittedName>
</protein>
<dbReference type="PRINTS" id="PR00080">
    <property type="entry name" value="SDRFAMILY"/>
</dbReference>
<dbReference type="PANTHER" id="PTHR24321:SF8">
    <property type="entry name" value="ESTRADIOL 17-BETA-DEHYDROGENASE 8-RELATED"/>
    <property type="match status" value="1"/>
</dbReference>
<sequence length="258" mass="25699">MAHTPESDILTTGVVVTGGASGIGLATAEALAASGRPVALWDIDGGAAEAQAERIAAESGSKAVGLAVDVRETEAYDTALDASRGALGSLGGLVHAAGVVDGRGVDGLDDASWAPVADVNLRAYALLTRAMLGDLRSHDGSAVVGVASINAIAGNAANPAYCAAKAGMLGLTRSLAASLATDGIRVNAVCPGYIETPMLAAAFAKSGTRARMEGGNPMKRLGRPHEVAGAVRFLLGREASFITGTQIVVDGGTTAVVH</sequence>